<feature type="domain" description="Receptor ligand binding region" evidence="6">
    <location>
        <begin position="2"/>
        <end position="278"/>
    </location>
</feature>
<dbReference type="Pfam" id="PF01094">
    <property type="entry name" value="ANF_receptor"/>
    <property type="match status" value="1"/>
</dbReference>
<name>A0ABQ7TML1_PHRPL</name>
<dbReference type="Gene3D" id="3.40.50.2300">
    <property type="match status" value="2"/>
</dbReference>
<proteinExistence type="predicted"/>
<sequence>MTPKEEILYPGIVQLLLHLGWTWIALFAPDNDNGDRFLHTLMPELIQHGICVALSERISEFAVYHVKISPHDALRWRQVKVFVTYAETRSFLAVIFLLKSILQLWAESIEGKVWVTTASWDISSTLPWLSFQHSHWFLSFSIQLKNQPQNDHFMYTLHQQLEIFPCSISKHKLSVKGWNRCEQIKDLPLDVFGESVSRDSYGVYDSVLAVAHALHAASSHRNKHMKTVGRGDRSKHPKLQPWQLHPFLSDLVLFNTSQSTIYLDEDGEMGANFDIWNTVVWPNRSVATVKFGSLERQRSSGKSFHIEEGATVWLKGLNRVRKS</sequence>
<dbReference type="EMBL" id="JAIPUX010000439">
    <property type="protein sequence ID" value="KAH0630692.1"/>
    <property type="molecule type" value="Genomic_DNA"/>
</dbReference>
<comment type="caution">
    <text evidence="7">The sequence shown here is derived from an EMBL/GenBank/DDBJ whole genome shotgun (WGS) entry which is preliminary data.</text>
</comment>
<evidence type="ECO:0000256" key="3">
    <source>
        <dbReference type="ARBA" id="ARBA00022989"/>
    </source>
</evidence>
<keyword evidence="8" id="KW-1185">Reference proteome</keyword>
<keyword evidence="4 5" id="KW-0472">Membrane</keyword>
<evidence type="ECO:0000256" key="1">
    <source>
        <dbReference type="ARBA" id="ARBA00004370"/>
    </source>
</evidence>
<dbReference type="SUPFAM" id="SSF53822">
    <property type="entry name" value="Periplasmic binding protein-like I"/>
    <property type="match status" value="1"/>
</dbReference>
<evidence type="ECO:0000256" key="2">
    <source>
        <dbReference type="ARBA" id="ARBA00022692"/>
    </source>
</evidence>
<dbReference type="Proteomes" id="UP000826234">
    <property type="component" value="Unassembled WGS sequence"/>
</dbReference>
<organism evidence="7 8">
    <name type="scientific">Phrynosoma platyrhinos</name>
    <name type="common">Desert horned lizard</name>
    <dbReference type="NCBI Taxonomy" id="52577"/>
    <lineage>
        <taxon>Eukaryota</taxon>
        <taxon>Metazoa</taxon>
        <taxon>Chordata</taxon>
        <taxon>Craniata</taxon>
        <taxon>Vertebrata</taxon>
        <taxon>Euteleostomi</taxon>
        <taxon>Lepidosauria</taxon>
        <taxon>Squamata</taxon>
        <taxon>Bifurcata</taxon>
        <taxon>Unidentata</taxon>
        <taxon>Episquamata</taxon>
        <taxon>Toxicofera</taxon>
        <taxon>Iguania</taxon>
        <taxon>Phrynosomatidae</taxon>
        <taxon>Phrynosomatinae</taxon>
        <taxon>Phrynosoma</taxon>
    </lineage>
</organism>
<keyword evidence="3 5" id="KW-1133">Transmembrane helix</keyword>
<dbReference type="InterPro" id="IPR028082">
    <property type="entry name" value="Peripla_BP_I"/>
</dbReference>
<dbReference type="PANTHER" id="PTHR24061">
    <property type="entry name" value="CALCIUM-SENSING RECEPTOR-RELATED"/>
    <property type="match status" value="1"/>
</dbReference>
<comment type="subcellular location">
    <subcellularLocation>
        <location evidence="1">Membrane</location>
    </subcellularLocation>
</comment>
<keyword evidence="2 5" id="KW-0812">Transmembrane</keyword>
<dbReference type="InterPro" id="IPR000068">
    <property type="entry name" value="GPCR_3_Ca_sens_rcpt-rel"/>
</dbReference>
<reference evidence="7 8" key="1">
    <citation type="journal article" date="2022" name="Gigascience">
        <title>A chromosome-level genome assembly and annotation of the desert horned lizard, Phrynosoma platyrhinos, provides insight into chromosomal rearrangements among reptiles.</title>
        <authorList>
            <person name="Koochekian N."/>
            <person name="Ascanio A."/>
            <person name="Farleigh K."/>
            <person name="Card D.C."/>
            <person name="Schield D.R."/>
            <person name="Castoe T.A."/>
            <person name="Jezkova T."/>
        </authorList>
    </citation>
    <scope>NUCLEOTIDE SEQUENCE [LARGE SCALE GENOMIC DNA]</scope>
    <source>
        <strain evidence="7">NK-2021</strain>
    </source>
</reference>
<evidence type="ECO:0000256" key="4">
    <source>
        <dbReference type="ARBA" id="ARBA00023136"/>
    </source>
</evidence>
<evidence type="ECO:0000259" key="6">
    <source>
        <dbReference type="Pfam" id="PF01094"/>
    </source>
</evidence>
<evidence type="ECO:0000256" key="5">
    <source>
        <dbReference type="SAM" id="Phobius"/>
    </source>
</evidence>
<protein>
    <recommendedName>
        <fullName evidence="6">Receptor ligand binding region domain-containing protein</fullName>
    </recommendedName>
</protein>
<evidence type="ECO:0000313" key="8">
    <source>
        <dbReference type="Proteomes" id="UP000826234"/>
    </source>
</evidence>
<dbReference type="InterPro" id="IPR001828">
    <property type="entry name" value="ANF_lig-bd_rcpt"/>
</dbReference>
<gene>
    <name evidence="7" type="ORF">JD844_013983</name>
</gene>
<feature type="transmembrane region" description="Helical" evidence="5">
    <location>
        <begin position="7"/>
        <end position="28"/>
    </location>
</feature>
<dbReference type="PANTHER" id="PTHR24061:SF599">
    <property type="entry name" value="G-PROTEIN COUPLED RECEPTORS FAMILY 3 PROFILE DOMAIN-CONTAINING PROTEIN"/>
    <property type="match status" value="1"/>
</dbReference>
<evidence type="ECO:0000313" key="7">
    <source>
        <dbReference type="EMBL" id="KAH0630692.1"/>
    </source>
</evidence>
<accession>A0ABQ7TML1</accession>